<gene>
    <name evidence="2" type="ORF">C7416_104509</name>
</gene>
<reference evidence="2" key="1">
    <citation type="submission" date="2018-06" db="EMBL/GenBank/DDBJ databases">
        <title>Genomic Encyclopedia of Type Strains, Phase IV (KMG-V): Genome sequencing to study the core and pangenomes of soil and plant-associated prokaryotes.</title>
        <authorList>
            <person name="Whitman W."/>
        </authorList>
    </citation>
    <scope>NUCLEOTIDE SEQUENCE [LARGE SCALE GENOMIC DNA]</scope>
    <source>
        <strain evidence="2">MLR2-44</strain>
    </source>
</reference>
<dbReference type="GO" id="GO:0043683">
    <property type="term" value="P:type IV pilus assembly"/>
    <property type="evidence" value="ECO:0007669"/>
    <property type="project" value="InterPro"/>
</dbReference>
<sequence>MRAILRIPRPISRGMHRRGYRCAQAGVSLVEVLVAMVIALFMLAALMTVFLNLRGTVRDQERLAALQDSERLVMTMLANTVQSAGYFPDPLNQVAADALPALAGNAFGDFAAGQAIVGQSGADGASDTLTARFVTASGDGIMNCQGAANTSGASVAYLNTFAVNAANELTCAVNGGAPVPLASGITALRVRYGTDTGNGGNVDTYLSASAVTAGALWGQVRSARVTLTFANPFAGQPGQPATLGWTQTISLMNRP</sequence>
<keyword evidence="1" id="KW-0472">Membrane</keyword>
<dbReference type="Pfam" id="PF07963">
    <property type="entry name" value="N_methyl"/>
    <property type="match status" value="1"/>
</dbReference>
<dbReference type="InterPro" id="IPR032092">
    <property type="entry name" value="PilW"/>
</dbReference>
<keyword evidence="1" id="KW-0812">Transmembrane</keyword>
<evidence type="ECO:0000256" key="1">
    <source>
        <dbReference type="SAM" id="Phobius"/>
    </source>
</evidence>
<dbReference type="PROSITE" id="PS00409">
    <property type="entry name" value="PROKAR_NTER_METHYL"/>
    <property type="match status" value="1"/>
</dbReference>
<dbReference type="Pfam" id="PF16074">
    <property type="entry name" value="PilW"/>
    <property type="match status" value="1"/>
</dbReference>
<comment type="caution">
    <text evidence="2">The sequence shown here is derived from an EMBL/GenBank/DDBJ whole genome shotgun (WGS) entry which is preliminary data.</text>
</comment>
<evidence type="ECO:0000313" key="3">
    <source>
        <dbReference type="Proteomes" id="UP000249638"/>
    </source>
</evidence>
<keyword evidence="1" id="KW-1133">Transmembrane helix</keyword>
<evidence type="ECO:0000313" key="2">
    <source>
        <dbReference type="EMBL" id="PZX29504.1"/>
    </source>
</evidence>
<name>A0A2W7P067_9BURK</name>
<organism evidence="2 3">
    <name type="scientific">Cupriavidus phytorum</name>
    <dbReference type="NCBI Taxonomy" id="3024399"/>
    <lineage>
        <taxon>Bacteria</taxon>
        <taxon>Pseudomonadati</taxon>
        <taxon>Pseudomonadota</taxon>
        <taxon>Betaproteobacteria</taxon>
        <taxon>Burkholderiales</taxon>
        <taxon>Burkholderiaceae</taxon>
        <taxon>Cupriavidus</taxon>
    </lineage>
</organism>
<feature type="transmembrane region" description="Helical" evidence="1">
    <location>
        <begin position="21"/>
        <end position="51"/>
    </location>
</feature>
<protein>
    <submittedName>
        <fullName evidence="2">Type IV pilus assembly protein PilW</fullName>
    </submittedName>
</protein>
<proteinExistence type="predicted"/>
<dbReference type="EMBL" id="QKZN01000004">
    <property type="protein sequence ID" value="PZX29504.1"/>
    <property type="molecule type" value="Genomic_DNA"/>
</dbReference>
<keyword evidence="3" id="KW-1185">Reference proteome</keyword>
<accession>A0A2W7P067</accession>
<dbReference type="Proteomes" id="UP000249638">
    <property type="component" value="Unassembled WGS sequence"/>
</dbReference>
<dbReference type="AlphaFoldDB" id="A0A2W7P067"/>
<dbReference type="InterPro" id="IPR012902">
    <property type="entry name" value="N_methyl_site"/>
</dbReference>